<evidence type="ECO:0000256" key="1">
    <source>
        <dbReference type="SAM" id="SignalP"/>
    </source>
</evidence>
<feature type="signal peptide" evidence="1">
    <location>
        <begin position="1"/>
        <end position="18"/>
    </location>
</feature>
<reference evidence="3" key="3">
    <citation type="journal article" date="2018" name="Nature">
        <title>A major lineage of non-tailed dsDNA viruses as unrecognized killers of marine bacteria.</title>
        <authorList>
            <person name="Kauffman K.M."/>
            <person name="Hussain F.A."/>
            <person name="Yang J."/>
            <person name="Arevalo P."/>
            <person name="Brown J.M."/>
            <person name="Chang W.K."/>
            <person name="VanInsberghe D."/>
            <person name="Elsherbini J."/>
            <person name="Sharma R.S."/>
            <person name="Cutler M.B."/>
            <person name="Kelly L."/>
            <person name="Polz M.F."/>
        </authorList>
    </citation>
    <scope>NUCLEOTIDE SEQUENCE</scope>
    <source>
        <strain evidence="3">10N.222.49.A5</strain>
    </source>
</reference>
<dbReference type="AlphaFoldDB" id="A0AAP8MWL2"/>
<organism evidence="3 4">
    <name type="scientific">Vibrio breoganii</name>
    <dbReference type="NCBI Taxonomy" id="553239"/>
    <lineage>
        <taxon>Bacteria</taxon>
        <taxon>Pseudomonadati</taxon>
        <taxon>Pseudomonadota</taxon>
        <taxon>Gammaproteobacteria</taxon>
        <taxon>Vibrionales</taxon>
        <taxon>Vibrionaceae</taxon>
        <taxon>Vibrio</taxon>
    </lineage>
</organism>
<keyword evidence="1" id="KW-0732">Signal</keyword>
<dbReference type="Proteomes" id="UP000590068">
    <property type="component" value="Unassembled WGS sequence"/>
</dbReference>
<evidence type="ECO:0000313" key="5">
    <source>
        <dbReference type="Proteomes" id="UP000590068"/>
    </source>
</evidence>
<gene>
    <name evidence="3" type="ORF">BCS93_09305</name>
    <name evidence="2" type="ORF">HJ568_04795</name>
</gene>
<dbReference type="EMBL" id="JABCJR010000007">
    <property type="protein sequence ID" value="NMR69290.1"/>
    <property type="molecule type" value="Genomic_DNA"/>
</dbReference>
<evidence type="ECO:0000313" key="4">
    <source>
        <dbReference type="Proteomes" id="UP000235611"/>
    </source>
</evidence>
<keyword evidence="5" id="KW-1185">Reference proteome</keyword>
<name>A0AAP8MWL2_9VIBR</name>
<dbReference type="Proteomes" id="UP000235611">
    <property type="component" value="Unassembled WGS sequence"/>
</dbReference>
<reference evidence="4" key="1">
    <citation type="submission" date="2016-07" db="EMBL/GenBank/DDBJ databases">
        <title>Nontailed viruses are major unrecognized killers of bacteria in the ocean.</title>
        <authorList>
            <person name="Kauffman K."/>
            <person name="Hussain F."/>
            <person name="Yang J."/>
            <person name="Arevalo P."/>
            <person name="Brown J."/>
            <person name="Cutler M."/>
            <person name="Kelly L."/>
            <person name="Polz M.F."/>
        </authorList>
    </citation>
    <scope>NUCLEOTIDE SEQUENCE [LARGE SCALE GENOMIC DNA]</scope>
    <source>
        <strain evidence="4">10N.222.49.A5</strain>
    </source>
</reference>
<reference evidence="3" key="2">
    <citation type="submission" date="2016-07" db="EMBL/GenBank/DDBJ databases">
        <authorList>
            <person name="Kauffman K."/>
            <person name="Arevalo P."/>
            <person name="Polz M.F."/>
        </authorList>
    </citation>
    <scope>NUCLEOTIDE SEQUENCE</scope>
    <source>
        <strain evidence="3">10N.222.49.A5</strain>
    </source>
</reference>
<evidence type="ECO:0000313" key="3">
    <source>
        <dbReference type="EMBL" id="PMP11074.1"/>
    </source>
</evidence>
<protein>
    <submittedName>
        <fullName evidence="3">Carbon storage regulator</fullName>
    </submittedName>
</protein>
<dbReference type="RefSeq" id="WP_017027111.1">
    <property type="nucleotide sequence ID" value="NZ_JABBXC010000058.1"/>
</dbReference>
<evidence type="ECO:0000313" key="2">
    <source>
        <dbReference type="EMBL" id="NMR69290.1"/>
    </source>
</evidence>
<comment type="caution">
    <text evidence="3">The sequence shown here is derived from an EMBL/GenBank/DDBJ whole genome shotgun (WGS) entry which is preliminary data.</text>
</comment>
<reference evidence="2 5" key="4">
    <citation type="submission" date="2020-04" db="EMBL/GenBank/DDBJ databases">
        <title>WGS-Seq of Vibrio isolated by the O'Toole Lab.</title>
        <authorList>
            <person name="Mckone K.P."/>
            <person name="Whitaker R."/>
            <person name="Sevigney J.L."/>
            <person name="Herring J.B."/>
            <person name="O'Toole G."/>
        </authorList>
    </citation>
    <scope>NUCLEOTIDE SEQUENCE [LARGE SCALE GENOMIC DNA]</scope>
    <source>
        <strain evidence="2 5">BS_02</strain>
    </source>
</reference>
<proteinExistence type="predicted"/>
<feature type="chain" id="PRO_5042898377" evidence="1">
    <location>
        <begin position="19"/>
        <end position="109"/>
    </location>
</feature>
<accession>A0AAP8MWL2</accession>
<sequence>MRLTLCTISLMLTFSVHAEELVLPDTAVTNDVMEQSRGKQSVDVELEFTSLASDIKGISKGNTASHTVSGNNILQSGALSDSSGISSVIQNTGNNVLIQNSTVVNLSIE</sequence>
<dbReference type="EMBL" id="MDBO01000064">
    <property type="protein sequence ID" value="PMP11074.1"/>
    <property type="molecule type" value="Genomic_DNA"/>
</dbReference>